<comment type="subcellular location">
    <subcellularLocation>
        <location evidence="1">Nucleus</location>
    </subcellularLocation>
</comment>
<dbReference type="InterPro" id="IPR012677">
    <property type="entry name" value="Nucleotide-bd_a/b_plait_sf"/>
</dbReference>
<dbReference type="Pfam" id="PF23222">
    <property type="entry name" value="RRM_PARP14_1"/>
    <property type="match status" value="1"/>
</dbReference>
<dbReference type="GO" id="GO:0070212">
    <property type="term" value="P:protein poly-ADP-ribosylation"/>
    <property type="evidence" value="ECO:0007669"/>
    <property type="project" value="TreeGrafter"/>
</dbReference>
<evidence type="ECO:0000256" key="7">
    <source>
        <dbReference type="RuleBase" id="RU362114"/>
    </source>
</evidence>
<feature type="region of interest" description="Disordered" evidence="8">
    <location>
        <begin position="2265"/>
        <end position="2302"/>
    </location>
</feature>
<evidence type="ECO:0000256" key="5">
    <source>
        <dbReference type="ARBA" id="ARBA00023242"/>
    </source>
</evidence>
<keyword evidence="3 7" id="KW-0808">Transferase</keyword>
<accession>A0A3M6UPK9</accession>
<feature type="domain" description="RRM" evidence="9">
    <location>
        <begin position="559"/>
        <end position="641"/>
    </location>
</feature>
<dbReference type="EMBL" id="RCHS01001028">
    <property type="protein sequence ID" value="RMX55570.1"/>
    <property type="molecule type" value="Genomic_DNA"/>
</dbReference>
<feature type="domain" description="RRM" evidence="9">
    <location>
        <begin position="1253"/>
        <end position="1338"/>
    </location>
</feature>
<feature type="domain" description="RRM" evidence="9">
    <location>
        <begin position="305"/>
        <end position="369"/>
    </location>
</feature>
<dbReference type="InterPro" id="IPR034464">
    <property type="entry name" value="PAR10_RRM1_2"/>
</dbReference>
<dbReference type="Gene3D" id="3.90.228.10">
    <property type="match status" value="1"/>
</dbReference>
<feature type="domain" description="RRM" evidence="9">
    <location>
        <begin position="1505"/>
        <end position="1580"/>
    </location>
</feature>
<evidence type="ECO:0000259" key="12">
    <source>
        <dbReference type="PROSITE" id="PS51154"/>
    </source>
</evidence>
<keyword evidence="6" id="KW-0694">RNA-binding</keyword>
<feature type="domain" description="WWE" evidence="10">
    <location>
        <begin position="2855"/>
        <end position="2934"/>
    </location>
</feature>
<keyword evidence="14" id="KW-1185">Reference proteome</keyword>
<dbReference type="PANTHER" id="PTHR14453">
    <property type="entry name" value="PARP/ZINC FINGER CCCH TYPE DOMAIN CONTAINING PROTEIN"/>
    <property type="match status" value="1"/>
</dbReference>
<feature type="domain" description="RRM" evidence="9">
    <location>
        <begin position="127"/>
        <end position="203"/>
    </location>
</feature>
<keyword evidence="2 7" id="KW-0328">Glycosyltransferase</keyword>
<dbReference type="PANTHER" id="PTHR14453:SF67">
    <property type="entry name" value="POLY [ADP-RIBOSE] POLYMERASE"/>
    <property type="match status" value="1"/>
</dbReference>
<evidence type="ECO:0000256" key="2">
    <source>
        <dbReference type="ARBA" id="ARBA00022676"/>
    </source>
</evidence>
<dbReference type="PROSITE" id="PS51059">
    <property type="entry name" value="PARP_CATALYTIC"/>
    <property type="match status" value="1"/>
</dbReference>
<feature type="domain" description="RRM" evidence="9">
    <location>
        <begin position="387"/>
        <end position="469"/>
    </location>
</feature>
<dbReference type="PROSITE" id="PS50918">
    <property type="entry name" value="WWE"/>
    <property type="match status" value="1"/>
</dbReference>
<feature type="region of interest" description="Disordered" evidence="8">
    <location>
        <begin position="2481"/>
        <end position="2534"/>
    </location>
</feature>
<dbReference type="SUPFAM" id="SSF52949">
    <property type="entry name" value="Macro domain-like"/>
    <property type="match status" value="3"/>
</dbReference>
<dbReference type="PROSITE" id="PS51154">
    <property type="entry name" value="MACRO"/>
    <property type="match status" value="3"/>
</dbReference>
<feature type="domain" description="RRM" evidence="9">
    <location>
        <begin position="1345"/>
        <end position="1432"/>
    </location>
</feature>
<name>A0A3M6UPK9_POCDA</name>
<evidence type="ECO:0000313" key="14">
    <source>
        <dbReference type="Proteomes" id="UP000275408"/>
    </source>
</evidence>
<dbReference type="CDD" id="cd01439">
    <property type="entry name" value="TCCD_inducible_PARP_like"/>
    <property type="match status" value="1"/>
</dbReference>
<feature type="domain" description="RRM" evidence="9">
    <location>
        <begin position="821"/>
        <end position="897"/>
    </location>
</feature>
<dbReference type="InterPro" id="IPR004170">
    <property type="entry name" value="WWE_dom"/>
</dbReference>
<feature type="domain" description="PARP catalytic" evidence="11">
    <location>
        <begin position="2948"/>
        <end position="3138"/>
    </location>
</feature>
<dbReference type="GO" id="GO:0005634">
    <property type="term" value="C:nucleus"/>
    <property type="evidence" value="ECO:0007669"/>
    <property type="project" value="UniProtKB-SubCell"/>
</dbReference>
<dbReference type="GO" id="GO:0003714">
    <property type="term" value="F:transcription corepressor activity"/>
    <property type="evidence" value="ECO:0007669"/>
    <property type="project" value="TreeGrafter"/>
</dbReference>
<dbReference type="SMART" id="SM00360">
    <property type="entry name" value="RRM"/>
    <property type="match status" value="18"/>
</dbReference>
<dbReference type="FunFam" id="3.90.228.10:FF:000008">
    <property type="entry name" value="Poly [ADP-ribose] polymerase"/>
    <property type="match status" value="1"/>
</dbReference>
<comment type="caution">
    <text evidence="13">The sequence shown here is derived from an EMBL/GenBank/DDBJ whole genome shotgun (WGS) entry which is preliminary data.</text>
</comment>
<dbReference type="CDD" id="cd12547">
    <property type="entry name" value="RRM1_2_PAR10"/>
    <property type="match status" value="13"/>
</dbReference>
<organism evidence="13 14">
    <name type="scientific">Pocillopora damicornis</name>
    <name type="common">Cauliflower coral</name>
    <name type="synonym">Millepora damicornis</name>
    <dbReference type="NCBI Taxonomy" id="46731"/>
    <lineage>
        <taxon>Eukaryota</taxon>
        <taxon>Metazoa</taxon>
        <taxon>Cnidaria</taxon>
        <taxon>Anthozoa</taxon>
        <taxon>Hexacorallia</taxon>
        <taxon>Scleractinia</taxon>
        <taxon>Astrocoeniina</taxon>
        <taxon>Pocilloporidae</taxon>
        <taxon>Pocillopora</taxon>
    </lineage>
</organism>
<dbReference type="SUPFAM" id="SSF54928">
    <property type="entry name" value="RNA-binding domain, RBD"/>
    <property type="match status" value="10"/>
</dbReference>
<dbReference type="InterPro" id="IPR012317">
    <property type="entry name" value="Poly(ADP-ribose)pol_cat_dom"/>
</dbReference>
<dbReference type="GO" id="GO:0003950">
    <property type="term" value="F:NAD+ poly-ADP-ribosyltransferase activity"/>
    <property type="evidence" value="ECO:0007669"/>
    <property type="project" value="UniProtKB-UniRule"/>
</dbReference>
<evidence type="ECO:0000259" key="10">
    <source>
        <dbReference type="PROSITE" id="PS50918"/>
    </source>
</evidence>
<dbReference type="Pfam" id="PF23085">
    <property type="entry name" value="RRM_PARP14_3"/>
    <property type="match status" value="16"/>
</dbReference>
<feature type="domain" description="RRM" evidence="9">
    <location>
        <begin position="477"/>
        <end position="553"/>
    </location>
</feature>
<dbReference type="InterPro" id="IPR052056">
    <property type="entry name" value="Mono-ARTD/PARP"/>
</dbReference>
<evidence type="ECO:0000313" key="13">
    <source>
        <dbReference type="EMBL" id="RMX55570.1"/>
    </source>
</evidence>
<keyword evidence="4 7" id="KW-0520">NAD</keyword>
<feature type="domain" description="RRM" evidence="9">
    <location>
        <begin position="731"/>
        <end position="813"/>
    </location>
</feature>
<feature type="domain" description="RRM" evidence="9">
    <location>
        <begin position="993"/>
        <end position="1066"/>
    </location>
</feature>
<dbReference type="PROSITE" id="PS50102">
    <property type="entry name" value="RRM"/>
    <property type="match status" value="16"/>
</dbReference>
<dbReference type="Gene3D" id="3.30.720.50">
    <property type="match status" value="1"/>
</dbReference>
<dbReference type="EC" id="2.4.2.-" evidence="7"/>
<dbReference type="Pfam" id="PF00644">
    <property type="entry name" value="PARP"/>
    <property type="match status" value="1"/>
</dbReference>
<evidence type="ECO:0000259" key="9">
    <source>
        <dbReference type="PROSITE" id="PS50102"/>
    </source>
</evidence>
<evidence type="ECO:0000256" key="3">
    <source>
        <dbReference type="ARBA" id="ARBA00022679"/>
    </source>
</evidence>
<feature type="domain" description="RRM" evidence="9">
    <location>
        <begin position="1163"/>
        <end position="1239"/>
    </location>
</feature>
<dbReference type="InterPro" id="IPR035979">
    <property type="entry name" value="RBD_domain_sf"/>
</dbReference>
<dbReference type="GO" id="GO:1990404">
    <property type="term" value="F:NAD+-protein mono-ADP-ribosyltransferase activity"/>
    <property type="evidence" value="ECO:0007669"/>
    <property type="project" value="TreeGrafter"/>
</dbReference>
<dbReference type="InterPro" id="IPR057051">
    <property type="entry name" value="PARP14_RPM_1"/>
</dbReference>
<dbReference type="CDD" id="cd02907">
    <property type="entry name" value="Macro_Af1521_BAL-like"/>
    <property type="match status" value="1"/>
</dbReference>
<gene>
    <name evidence="13" type="ORF">pdam_00001725</name>
</gene>
<feature type="domain" description="RRM" evidence="9">
    <location>
        <begin position="38"/>
        <end position="112"/>
    </location>
</feature>
<feature type="domain" description="Macro" evidence="12">
    <location>
        <begin position="2071"/>
        <end position="2263"/>
    </location>
</feature>
<evidence type="ECO:0000259" key="11">
    <source>
        <dbReference type="PROSITE" id="PS51059"/>
    </source>
</evidence>
<feature type="domain" description="Macro" evidence="12">
    <location>
        <begin position="2538"/>
        <end position="2715"/>
    </location>
</feature>
<feature type="domain" description="RRM" evidence="9">
    <location>
        <begin position="1081"/>
        <end position="1157"/>
    </location>
</feature>
<evidence type="ECO:0000256" key="4">
    <source>
        <dbReference type="ARBA" id="ARBA00023027"/>
    </source>
</evidence>
<feature type="compositionally biased region" description="Basic and acidic residues" evidence="8">
    <location>
        <begin position="2513"/>
        <end position="2523"/>
    </location>
</feature>
<sequence length="3138" mass="345616">MSQGFREVSVSHDRDLDYHIVVFRSLECHTIVNMDKDRTLHVRAIGREISKQELMIYFQSRKHSGGGDISSVDLNESEAVITFEESDVAQNVIGRAPHTINGTKVEVSYQTFTEEFQSEDRSVNKTCIVIVRGLPQDSTEDSVLNYFENSRRSKGGAVEEVKIEGNVARVKFESSEVAQSVVKHDQHILNGATLHVSLELLDNAENTSKTIQITGLTAQSTEDSIRNYFENERRSGGGEVEVVIFRPEENVAFVTFKDVDGKSFGTIAKKVIGRTHTLNGTTVEVSCHSIIDEFQAKGGSENQTGVVLAQGLPQNATEDTVLNYFENSGRSEGGAVEEVKIKGTEARVLFESSEVAQSVVKHDQHILNGATPHASFELLDNAENTRKTIQITGLTAQSTEDSIRNYFENERRSGGGEVEAVTFLPEENVALVTFKDVEVAKKVLGRTHTINGTTVEVSRHSITDKFQAKDGSGDQSRVVIVQGLPQNATEDTVLNYFENSRRSGGGVVEEVKIKGNEARVLFESSEVAQSVIKHDQHILNGATLHVSLELLDNAENTSKTIQITGLTAQSTEDSICNYFENERRSGGGEVEAVTFRPEENMALVTFKDVEVATNVLGRTHTLNGTTVEISRHSITDEFQAKDGSGDQSRVVFVQGLPQNATEDTVLNYFENSRRSGGGVVEEVKIKGNVARVLFESSEVAQSVVKHDQHILNGATLHVSLELLNNAENTSKTIQITGLTAQSTEDSICNYFENERRSGGGEVEAVTFRPEENMALVTFKDVEVAKKVLNRIHTLNGKTVEVSRHSITDEFHTKDGSGDQTCVVLVQGLPQNATEDTVLNYFENSRRSGGGVVEEVKIKGNEARVLFESSEVAQSVVKHDQHILNGATLHVSLELLNNPENTSKTIQITGLTAQSTEDSICNYFENERRSGGGEVEAVTFRPEENMALVTFKDIGVAEKVLGRTHTLNGTTVKVSHHSITDEFHAKDGSGDQTRVVFVQGLPQNATEDTVLNYFENSRRSGGGAVEEVKIKGNVARVRFESSEVAKKVIGKTHTLNGKKVEVSYHSITDEFQAKDGSENQTRVVFVQGLPQNATEDTVLNYFENSRRSGGGAVEEVKIKGNVARVQFESSEVAQRVVKHDQHILNGATLHVSLELLDNAENTSKTIQITGLTAQSTEDSIRNYFENERRSGGGEVEAVTFRPEENVAFVTFKDFEAAKGVLLRDKHFLEGAILLVKPTNTAADTLDTAGIQESRTIKVTGLAAKTTKDAILKFFEDQTRSGGGEIEDVVHTPDRGIAIITFTSAETMKSILRQGKHTLDGATLNVMITARSPEVEPHNDGVSQESRTIEVTGISAKTTREAILNFFENKKRSGGGEVENVDHDSDQGTAVITFTTAESARGVLSKRSLTYDGANLTITLKQPPRELPIDTKRLLVKGFSDKTTQDAFQCYMEVVSGVDVLKVEFGGEACAVVTFNEAYDYHTVTKKISVRPLEGKTLIAEQLPVCHCLQVSGFNKETTTEDTIRYYFESPKNNGGDVSSVELNLEEGWALVFFEDPKVVSNVVTGSHFLGGAKLDVSSHCSLLGKPQPVENDVELMQNINVDGKKMQFILEHYKADLTEVENSHDVQITWDEGINSVTVTPKDEALRNKFIFDEACEAITYFLAEFVESSTRVPPEAWDDVVDNFKKSKSPAQQKVRMDCIAEQHVFFFIGKKQEVEEVTKELEGIIVVIDKKLKREASKIERTVKISYTRLQFLKHLEFAQELESRHEEVEVTILLEKEKLQIRGPPETVDKVQAAIWEAVAKMKDVKLNMSLNALALLKSTPCQVFMRDTLTASNLQAMIAFDERNENVLVVGTESDVAEKAHDLVKTKIVEECVDLDEDQVQLEKSRKWHQLKEEITEKRILTLSFDRGNKKICLVGLKEDVPVSVEAVKRFLAENTIVSTVVTLPKGCRRFLVKYREPELRQIQEDLKEHSTRIKSLADEGKQDLVVSGTTCGVDKAKELIQDLASKVQSQKMPVSKPGMRKMLDGSKGKKLLGMLENENNCVVEYFLPNKGDEKEVKEEKKAEKKKESLYDLLTPDGRKILVFKDNICDRNVDVIVSAANSKLQHVGGVSKAISERAGEAFKAECNRFVTDAGPILDGQVAVTSAGNLPFKKVIHAVGPKWEKKAAQEKSMGRTPREEKILSYAVTNALDAAKDYNSVAIPAISSGIFEFPLELCAEIMVESMLTFFRKNPSCLLSEIQFTSIEDDVVKAFAKELDSRCLNDPSYQSSSDSKRKRKERKKKGKTTSVPNTSSATVSSNTAPNVIKTAEGLQLVLVIGDMSSEEVDVIVNTTSSNLNLSGNASSKALSAAAGPKLQEECKKIGQVKTGEIVVTNGANLACKHVFHTSCPGWEKGEGEKVLRGIIQKCLKEAQKKSLSTISIPAIGTGNLNFPRDCVAEASFDEVLSFSKKNPSSPLKEVHLVVYDKDLQSVQAFQTELQKRSVGPPPLQPPAATAAPKDGKKKRRGLRGGSDKRSEKDTPDGVDVISDEEPTLLDPLQPEITIGNIIVQAETGNITKEVTDAIATLSNNKLDVALGGGVGKAILAAGGSTIQAECSAMGSQKPDTVVASRAGNLQVRKIYHMVPERISSMRSISNCILECLRKADSDGLTSISFPAVGTGNINKDAKEAAEGMMAAIFKFAREEPVSIALVRIVIYQPQMLSVFQTAMEASLSSAKSGTGFLSKLAGWIGLGQSGSASSHSMPSMRTFRGKAKPFSYIEIFASTKQDIDTVIKTIEKDAADHCTQKVIEREAICNLSKGQMQQVKKLEAKYDVIVNIEQTIGRISVRGDTEDVLDVATTIYEVLNQKIEEEHARGVGELLSKNVQWFFYDSDDDDETPEPYEPSINLQIEEAFGESKDSVILLIDEEKCEIVFKDMKETCLDNGEVRVVVRKEIGKGVPLEWDVQPNDDSGKEKEVHLVLLDPNASEYKKVADKMGKTSPVTIIKIERVQNPSLYRAYVVRREQMELKNGSNEKLLFHGTAGDSCPSINKFGFNRSYCGKNATVYGNGVYFARDASYSTQNKYSPPDATGHRCMYLARVLAGEYTEGRQKMITPPPKGSDATDVYDTVVDNRTDPTIFVVFYDNQCYPDYLITFK</sequence>
<reference evidence="13 14" key="1">
    <citation type="journal article" date="2018" name="Sci. Rep.">
        <title>Comparative analysis of the Pocillopora damicornis genome highlights role of immune system in coral evolution.</title>
        <authorList>
            <person name="Cunning R."/>
            <person name="Bay R.A."/>
            <person name="Gillette P."/>
            <person name="Baker A.C."/>
            <person name="Traylor-Knowles N."/>
        </authorList>
    </citation>
    <scope>NUCLEOTIDE SEQUENCE [LARGE SCALE GENOMIC DNA]</scope>
    <source>
        <strain evidence="13">RSMAS</strain>
        <tissue evidence="13">Whole animal</tissue>
    </source>
</reference>
<dbReference type="Proteomes" id="UP000275408">
    <property type="component" value="Unassembled WGS sequence"/>
</dbReference>
<dbReference type="SUPFAM" id="SSF117839">
    <property type="entry name" value="WWE domain"/>
    <property type="match status" value="1"/>
</dbReference>
<feature type="domain" description="Macro" evidence="12">
    <location>
        <begin position="2303"/>
        <end position="2485"/>
    </location>
</feature>
<proteinExistence type="predicted"/>
<feature type="domain" description="RRM" evidence="9">
    <location>
        <begin position="649"/>
        <end position="725"/>
    </location>
</feature>
<dbReference type="Gene3D" id="3.40.220.10">
    <property type="entry name" value="Leucine Aminopeptidase, subunit E, domain 1"/>
    <property type="match status" value="3"/>
</dbReference>
<feature type="compositionally biased region" description="Basic residues" evidence="8">
    <location>
        <begin position="2276"/>
        <end position="2287"/>
    </location>
</feature>
<evidence type="ECO:0000256" key="1">
    <source>
        <dbReference type="ARBA" id="ARBA00004123"/>
    </source>
</evidence>
<feature type="domain" description="RRM" evidence="9">
    <location>
        <begin position="903"/>
        <end position="999"/>
    </location>
</feature>
<dbReference type="SMART" id="SM00506">
    <property type="entry name" value="A1pp"/>
    <property type="match status" value="3"/>
</dbReference>
<dbReference type="OrthoDB" id="6159649at2759"/>
<dbReference type="Pfam" id="PF01661">
    <property type="entry name" value="Macro"/>
    <property type="match status" value="3"/>
</dbReference>
<dbReference type="InterPro" id="IPR000504">
    <property type="entry name" value="RRM_dom"/>
</dbReference>
<dbReference type="GO" id="GO:0003723">
    <property type="term" value="F:RNA binding"/>
    <property type="evidence" value="ECO:0007669"/>
    <property type="project" value="UniProtKB-UniRule"/>
</dbReference>
<feature type="compositionally biased region" description="Low complexity" evidence="8">
    <location>
        <begin position="2288"/>
        <end position="2302"/>
    </location>
</feature>
<dbReference type="InterPro" id="IPR043472">
    <property type="entry name" value="Macro_dom-like"/>
</dbReference>
<dbReference type="SUPFAM" id="SSF56399">
    <property type="entry name" value="ADP-ribosylation"/>
    <property type="match status" value="1"/>
</dbReference>
<dbReference type="InterPro" id="IPR037197">
    <property type="entry name" value="WWE_dom_sf"/>
</dbReference>
<dbReference type="GO" id="GO:0010629">
    <property type="term" value="P:negative regulation of gene expression"/>
    <property type="evidence" value="ECO:0007669"/>
    <property type="project" value="TreeGrafter"/>
</dbReference>
<dbReference type="Gene3D" id="3.30.70.330">
    <property type="match status" value="17"/>
</dbReference>
<evidence type="ECO:0000256" key="6">
    <source>
        <dbReference type="PROSITE-ProRule" id="PRU00176"/>
    </source>
</evidence>
<dbReference type="GO" id="GO:0005737">
    <property type="term" value="C:cytoplasm"/>
    <property type="evidence" value="ECO:0007669"/>
    <property type="project" value="TreeGrafter"/>
</dbReference>
<evidence type="ECO:0000256" key="8">
    <source>
        <dbReference type="SAM" id="MobiDB-lite"/>
    </source>
</evidence>
<dbReference type="InterPro" id="IPR002589">
    <property type="entry name" value="Macro_dom"/>
</dbReference>
<dbReference type="Pfam" id="PF02825">
    <property type="entry name" value="WWE"/>
    <property type="match status" value="1"/>
</dbReference>
<protein>
    <recommendedName>
        <fullName evidence="7">Poly [ADP-ribose] polymerase</fullName>
        <shortName evidence="7">PARP</shortName>
        <ecNumber evidence="7">2.4.2.-</ecNumber>
    </recommendedName>
</protein>
<keyword evidence="5" id="KW-0539">Nucleus</keyword>